<dbReference type="Proteomes" id="UP000501868">
    <property type="component" value="Chromosome"/>
</dbReference>
<dbReference type="EMBL" id="CP051128">
    <property type="protein sequence ID" value="QIZ09891.1"/>
    <property type="molecule type" value="Genomic_DNA"/>
</dbReference>
<dbReference type="PANTHER" id="PTHR46233:SF3">
    <property type="entry name" value="HYDROXYACYLGLUTATHIONE HYDROLASE GLOC"/>
    <property type="match status" value="1"/>
</dbReference>
<evidence type="ECO:0000256" key="4">
    <source>
        <dbReference type="ARBA" id="ARBA00022833"/>
    </source>
</evidence>
<name>A0A6H1P9H0_PRIMG</name>
<gene>
    <name evidence="6" type="ORF">HFZ78_26990</name>
</gene>
<accession>A0A6H1P9H0</accession>
<evidence type="ECO:0000256" key="1">
    <source>
        <dbReference type="ARBA" id="ARBA00001947"/>
    </source>
</evidence>
<dbReference type="GO" id="GO:0016787">
    <property type="term" value="F:hydrolase activity"/>
    <property type="evidence" value="ECO:0007669"/>
    <property type="project" value="UniProtKB-KW"/>
</dbReference>
<reference evidence="6 7" key="1">
    <citation type="submission" date="2020-04" db="EMBL/GenBank/DDBJ databases">
        <title>Genome-Wide Identification of 5-Methylcytosine Sites in Bacterial Genomes By High-Throughput Sequencing of MspJI Restriction Fragments.</title>
        <authorList>
            <person name="Wu V."/>
        </authorList>
    </citation>
    <scope>NUCLEOTIDE SEQUENCE [LARGE SCALE GENOMIC DNA]</scope>
    <source>
        <strain evidence="6 7">S2</strain>
    </source>
</reference>
<dbReference type="InterPro" id="IPR051453">
    <property type="entry name" value="MBL_Glyoxalase_II"/>
</dbReference>
<comment type="cofactor">
    <cofactor evidence="1">
        <name>Zn(2+)</name>
        <dbReference type="ChEBI" id="CHEBI:29105"/>
    </cofactor>
</comment>
<dbReference type="InterPro" id="IPR001279">
    <property type="entry name" value="Metallo-B-lactamas"/>
</dbReference>
<evidence type="ECO:0000313" key="7">
    <source>
        <dbReference type="Proteomes" id="UP000501868"/>
    </source>
</evidence>
<dbReference type="GO" id="GO:0046872">
    <property type="term" value="F:metal ion binding"/>
    <property type="evidence" value="ECO:0007669"/>
    <property type="project" value="UniProtKB-KW"/>
</dbReference>
<keyword evidence="4" id="KW-0862">Zinc</keyword>
<keyword evidence="3 6" id="KW-0378">Hydrolase</keyword>
<evidence type="ECO:0000256" key="3">
    <source>
        <dbReference type="ARBA" id="ARBA00022801"/>
    </source>
</evidence>
<dbReference type="PANTHER" id="PTHR46233">
    <property type="entry name" value="HYDROXYACYLGLUTATHIONE HYDROLASE GLOC"/>
    <property type="match status" value="1"/>
</dbReference>
<dbReference type="InterPro" id="IPR036866">
    <property type="entry name" value="RibonucZ/Hydroxyglut_hydro"/>
</dbReference>
<evidence type="ECO:0000313" key="6">
    <source>
        <dbReference type="EMBL" id="QIZ09891.1"/>
    </source>
</evidence>
<dbReference type="CDD" id="cd06262">
    <property type="entry name" value="metallo-hydrolase-like_MBL-fold"/>
    <property type="match status" value="1"/>
</dbReference>
<dbReference type="SUPFAM" id="SSF56281">
    <property type="entry name" value="Metallo-hydrolase/oxidoreductase"/>
    <property type="match status" value="1"/>
</dbReference>
<evidence type="ECO:0000256" key="2">
    <source>
        <dbReference type="ARBA" id="ARBA00022723"/>
    </source>
</evidence>
<dbReference type="Pfam" id="PF00753">
    <property type="entry name" value="Lactamase_B"/>
    <property type="match status" value="1"/>
</dbReference>
<feature type="domain" description="Metallo-beta-lactamase" evidence="5">
    <location>
        <begin position="12"/>
        <end position="192"/>
    </location>
</feature>
<sequence length="211" mass="23524">MKWQQIPLGALQTNCYIVENSDRSCLIIDPGSEGKKLIHLLNNRKLKPLAIFLTHAHFDHIGGVDEVRDFYKIPVYLHKQEEKWLGDSSLNGSQFFMIQDSITVKPADFILKNEGEMKIGGFEFDIFHTPGHSPGSVSFYFKKDGFVLSGDALFQGSVGRTDLPGGNEAQLLKSIHDKLLVLPEETYVLSGHGPVTTIADEMDSNPFLNGF</sequence>
<evidence type="ECO:0000259" key="5">
    <source>
        <dbReference type="SMART" id="SM00849"/>
    </source>
</evidence>
<protein>
    <submittedName>
        <fullName evidence="6">MBL fold metallo-hydrolase</fullName>
    </submittedName>
</protein>
<dbReference type="AlphaFoldDB" id="A0A6H1P9H0"/>
<dbReference type="SMART" id="SM00849">
    <property type="entry name" value="Lactamase_B"/>
    <property type="match status" value="1"/>
</dbReference>
<organism evidence="6 7">
    <name type="scientific">Priestia megaterium</name>
    <name type="common">Bacillus megaterium</name>
    <dbReference type="NCBI Taxonomy" id="1404"/>
    <lineage>
        <taxon>Bacteria</taxon>
        <taxon>Bacillati</taxon>
        <taxon>Bacillota</taxon>
        <taxon>Bacilli</taxon>
        <taxon>Bacillales</taxon>
        <taxon>Bacillaceae</taxon>
        <taxon>Priestia</taxon>
    </lineage>
</organism>
<dbReference type="Gene3D" id="3.60.15.10">
    <property type="entry name" value="Ribonuclease Z/Hydroxyacylglutathione hydrolase-like"/>
    <property type="match status" value="1"/>
</dbReference>
<proteinExistence type="predicted"/>
<reference evidence="6 7" key="2">
    <citation type="submission" date="2020-04" db="EMBL/GenBank/DDBJ databases">
        <authorList>
            <person name="Fomenkov A."/>
            <person name="Anton B.P."/>
            <person name="Roberts R.J."/>
        </authorList>
    </citation>
    <scope>NUCLEOTIDE SEQUENCE [LARGE SCALE GENOMIC DNA]</scope>
    <source>
        <strain evidence="6 7">S2</strain>
    </source>
</reference>
<keyword evidence="2" id="KW-0479">Metal-binding</keyword>